<dbReference type="SMART" id="SM00906">
    <property type="entry name" value="Fungal_trans"/>
    <property type="match status" value="1"/>
</dbReference>
<dbReference type="SMART" id="SM00066">
    <property type="entry name" value="GAL4"/>
    <property type="match status" value="1"/>
</dbReference>
<gene>
    <name evidence="7" type="ORF">BJY01DRAFT_126987</name>
</gene>
<protein>
    <submittedName>
        <fullName evidence="7">Fungal-specific transcription factor domain-containing protein</fullName>
    </submittedName>
</protein>
<dbReference type="Proteomes" id="UP001610446">
    <property type="component" value="Unassembled WGS sequence"/>
</dbReference>
<name>A0ABR4IMQ9_9EURO</name>
<sequence length="675" mass="75175">MQSPKLNKSCDQCRSRKVRCIVPLNSSGGRRPVACTHCVKRNETCQFSNLKRRLRAKGSSTPQASSDPFRPSTDLFIDRLISNPSESAVLYDEFSVLKAHDDRVPSSGVAFFSAKRVDSLVKRLGNTHLRELVHQIDKTIRTRLLARPEKEISLYSLAKAPAELELDPDAASHIQRYFEVLHPVYPFLDRLAFEEKATSADLLVLLETEYAFCGLYYAVLALGCQYNGLGSFMPDNNRAWEFFQMALGRLDQILMSPESLANLQAVTAMALFATSAFGHSLDQTLVAEASRMAITLRYHKSVLDENSTLCHRIFWVVYHLEKRYCFQARQSSSIADYDIGCPIPAASDAVIGEYNWLLSSVRFSRILSLAYASLFSVSASTQPDNALLTFIDHVHTLLEEWRTSVPLEFRPKEPLQRRRLIDGASKEIALRTHYYYYHLVIALSRLTLHVSHEVARSENAMRALLDTARSVIDLTRFIDVEPYTPTFILAILPLSALFILFDFVIHHPADPDIRSYLTLLDIVAGHFSQLDHASGGAIPSSYLSEFSHMAREYVQSGPARQVAPTTTGLGIPSSSGQGVGGGGVLEPSIGVYPSASHTHAHTPTATAAVATEAMLTDNSLPSLRMGEPSDTPLMNGVDYNSLDSLYFLTPDSDFWAAGHSFEEFDPREFYGEIFL</sequence>
<keyword evidence="2" id="KW-0805">Transcription regulation</keyword>
<evidence type="ECO:0000259" key="6">
    <source>
        <dbReference type="PROSITE" id="PS50048"/>
    </source>
</evidence>
<dbReference type="SUPFAM" id="SSF57701">
    <property type="entry name" value="Zn2/Cys6 DNA-binding domain"/>
    <property type="match status" value="1"/>
</dbReference>
<keyword evidence="4" id="KW-0804">Transcription</keyword>
<dbReference type="InterPro" id="IPR001138">
    <property type="entry name" value="Zn2Cys6_DnaBD"/>
</dbReference>
<dbReference type="InterPro" id="IPR036864">
    <property type="entry name" value="Zn2-C6_fun-type_DNA-bd_sf"/>
</dbReference>
<accession>A0ABR4IMQ9</accession>
<dbReference type="CDD" id="cd00067">
    <property type="entry name" value="GAL4"/>
    <property type="match status" value="1"/>
</dbReference>
<keyword evidence="3" id="KW-0238">DNA-binding</keyword>
<evidence type="ECO:0000313" key="7">
    <source>
        <dbReference type="EMBL" id="KAL2829060.1"/>
    </source>
</evidence>
<comment type="caution">
    <text evidence="7">The sequence shown here is derived from an EMBL/GenBank/DDBJ whole genome shotgun (WGS) entry which is preliminary data.</text>
</comment>
<organism evidence="7 8">
    <name type="scientific">Aspergillus pseudoustus</name>
    <dbReference type="NCBI Taxonomy" id="1810923"/>
    <lineage>
        <taxon>Eukaryota</taxon>
        <taxon>Fungi</taxon>
        <taxon>Dikarya</taxon>
        <taxon>Ascomycota</taxon>
        <taxon>Pezizomycotina</taxon>
        <taxon>Eurotiomycetes</taxon>
        <taxon>Eurotiomycetidae</taxon>
        <taxon>Eurotiales</taxon>
        <taxon>Aspergillaceae</taxon>
        <taxon>Aspergillus</taxon>
        <taxon>Aspergillus subgen. Nidulantes</taxon>
    </lineage>
</organism>
<dbReference type="Pfam" id="PF04082">
    <property type="entry name" value="Fungal_trans"/>
    <property type="match status" value="1"/>
</dbReference>
<feature type="domain" description="Zn(2)-C6 fungal-type" evidence="6">
    <location>
        <begin position="9"/>
        <end position="47"/>
    </location>
</feature>
<evidence type="ECO:0000256" key="4">
    <source>
        <dbReference type="ARBA" id="ARBA00023163"/>
    </source>
</evidence>
<reference evidence="7 8" key="1">
    <citation type="submission" date="2024-07" db="EMBL/GenBank/DDBJ databases">
        <title>Section-level genome sequencing and comparative genomics of Aspergillus sections Usti and Cavernicolus.</title>
        <authorList>
            <consortium name="Lawrence Berkeley National Laboratory"/>
            <person name="Nybo J.L."/>
            <person name="Vesth T.C."/>
            <person name="Theobald S."/>
            <person name="Frisvad J.C."/>
            <person name="Larsen T.O."/>
            <person name="Kjaerboelling I."/>
            <person name="Rothschild-Mancinelli K."/>
            <person name="Lyhne E.K."/>
            <person name="Kogle M.E."/>
            <person name="Barry K."/>
            <person name="Clum A."/>
            <person name="Na H."/>
            <person name="Ledsgaard L."/>
            <person name="Lin J."/>
            <person name="Lipzen A."/>
            <person name="Kuo A."/>
            <person name="Riley R."/>
            <person name="Mondo S."/>
            <person name="Labutti K."/>
            <person name="Haridas S."/>
            <person name="Pangalinan J."/>
            <person name="Salamov A.A."/>
            <person name="Simmons B.A."/>
            <person name="Magnuson J.K."/>
            <person name="Chen J."/>
            <person name="Drula E."/>
            <person name="Henrissat B."/>
            <person name="Wiebenga A."/>
            <person name="Lubbers R.J."/>
            <person name="Gomes A.C."/>
            <person name="Makela M.R."/>
            <person name="Stajich J."/>
            <person name="Grigoriev I.V."/>
            <person name="Mortensen U.H."/>
            <person name="De Vries R.P."/>
            <person name="Baker S.E."/>
            <person name="Andersen M.R."/>
        </authorList>
    </citation>
    <scope>NUCLEOTIDE SEQUENCE [LARGE SCALE GENOMIC DNA]</scope>
    <source>
        <strain evidence="7 8">CBS 123904</strain>
    </source>
</reference>
<dbReference type="EMBL" id="JBFXLU010000346">
    <property type="protein sequence ID" value="KAL2829060.1"/>
    <property type="molecule type" value="Genomic_DNA"/>
</dbReference>
<keyword evidence="5" id="KW-0539">Nucleus</keyword>
<dbReference type="Gene3D" id="4.10.240.10">
    <property type="entry name" value="Zn(2)-C6 fungal-type DNA-binding domain"/>
    <property type="match status" value="1"/>
</dbReference>
<evidence type="ECO:0000256" key="1">
    <source>
        <dbReference type="ARBA" id="ARBA00022723"/>
    </source>
</evidence>
<evidence type="ECO:0000256" key="2">
    <source>
        <dbReference type="ARBA" id="ARBA00023015"/>
    </source>
</evidence>
<dbReference type="PANTHER" id="PTHR46910:SF25">
    <property type="entry name" value="ABC-TRANSPORTER-REGULATING TRANSCRIPTION FACTOR"/>
    <property type="match status" value="1"/>
</dbReference>
<dbReference type="InterPro" id="IPR050987">
    <property type="entry name" value="AtrR-like"/>
</dbReference>
<evidence type="ECO:0000256" key="3">
    <source>
        <dbReference type="ARBA" id="ARBA00023125"/>
    </source>
</evidence>
<proteinExistence type="predicted"/>
<evidence type="ECO:0000313" key="8">
    <source>
        <dbReference type="Proteomes" id="UP001610446"/>
    </source>
</evidence>
<dbReference type="InterPro" id="IPR007219">
    <property type="entry name" value="XnlR_reg_dom"/>
</dbReference>
<dbReference type="PROSITE" id="PS50048">
    <property type="entry name" value="ZN2_CY6_FUNGAL_2"/>
    <property type="match status" value="1"/>
</dbReference>
<evidence type="ECO:0000256" key="5">
    <source>
        <dbReference type="ARBA" id="ARBA00023242"/>
    </source>
</evidence>
<keyword evidence="8" id="KW-1185">Reference proteome</keyword>
<dbReference type="PANTHER" id="PTHR46910">
    <property type="entry name" value="TRANSCRIPTION FACTOR PDR1"/>
    <property type="match status" value="1"/>
</dbReference>
<keyword evidence="1" id="KW-0479">Metal-binding</keyword>
<dbReference type="CDD" id="cd12148">
    <property type="entry name" value="fungal_TF_MHR"/>
    <property type="match status" value="1"/>
</dbReference>
<dbReference type="Pfam" id="PF00172">
    <property type="entry name" value="Zn_clus"/>
    <property type="match status" value="1"/>
</dbReference>